<feature type="compositionally biased region" description="Acidic residues" evidence="1">
    <location>
        <begin position="65"/>
        <end position="74"/>
    </location>
</feature>
<dbReference type="PROSITE" id="PS51925">
    <property type="entry name" value="SWIB_MDM2"/>
    <property type="match status" value="1"/>
</dbReference>
<feature type="compositionally biased region" description="Acidic residues" evidence="1">
    <location>
        <begin position="84"/>
        <end position="97"/>
    </location>
</feature>
<sequence length="260" mass="29788">MVSDSDLIARLHEFLRNSDLTTTSTATVRRKLEEDFGVDLTDKKVFIREQVDLFLQSEQERLAEIEQDGEEDDRTGEVQTQQSDVDDDDDDDQEEVVEETRNGKRKKRSNKLSNEVKKRGGGFTKLCGLSPQLQEFVGASEMARTESTPKEKHQKQEKEEDPDEPKKKEKRQKGGKSGFLAPLQLSDALVKFFGTGESALSRADVVKRMWEYIKQNNLQDPSDKRRIICDGKLKELFDVDSFHGFTVSKLLTVHFIKTEQ</sequence>
<dbReference type="InterPro" id="IPR014876">
    <property type="entry name" value="DEK_C"/>
</dbReference>
<dbReference type="PROSITE" id="PS51998">
    <property type="entry name" value="DEK_C"/>
    <property type="match status" value="1"/>
</dbReference>
<dbReference type="InterPro" id="IPR003121">
    <property type="entry name" value="SWIB_MDM2_domain"/>
</dbReference>
<comment type="caution">
    <text evidence="4">The sequence shown here is derived from an EMBL/GenBank/DDBJ whole genome shotgun (WGS) entry which is preliminary data.</text>
</comment>
<evidence type="ECO:0000313" key="5">
    <source>
        <dbReference type="Proteomes" id="UP000237347"/>
    </source>
</evidence>
<feature type="domain" description="DM2" evidence="2">
    <location>
        <begin position="178"/>
        <end position="257"/>
    </location>
</feature>
<evidence type="ECO:0000256" key="1">
    <source>
        <dbReference type="SAM" id="MobiDB-lite"/>
    </source>
</evidence>
<dbReference type="InterPro" id="IPR036885">
    <property type="entry name" value="SWIB_MDM2_dom_sf"/>
</dbReference>
<dbReference type="SUPFAM" id="SSF47592">
    <property type="entry name" value="SWIB/MDM2 domain"/>
    <property type="match status" value="1"/>
</dbReference>
<accession>A0AAW0JJ96</accession>
<keyword evidence="5" id="KW-1185">Reference proteome</keyword>
<dbReference type="Gene3D" id="1.10.245.10">
    <property type="entry name" value="SWIB/MDM2 domain"/>
    <property type="match status" value="1"/>
</dbReference>
<dbReference type="SUPFAM" id="SSF109715">
    <property type="entry name" value="DEK C-terminal domain"/>
    <property type="match status" value="1"/>
</dbReference>
<evidence type="ECO:0000313" key="4">
    <source>
        <dbReference type="EMBL" id="KAK7826166.1"/>
    </source>
</evidence>
<dbReference type="Proteomes" id="UP000237347">
    <property type="component" value="Unassembled WGS sequence"/>
</dbReference>
<evidence type="ECO:0000259" key="2">
    <source>
        <dbReference type="PROSITE" id="PS51925"/>
    </source>
</evidence>
<feature type="domain" description="DEK-C" evidence="3">
    <location>
        <begin position="1"/>
        <end position="56"/>
    </location>
</feature>
<dbReference type="EMBL" id="PKMF04000553">
    <property type="protein sequence ID" value="KAK7826166.1"/>
    <property type="molecule type" value="Genomic_DNA"/>
</dbReference>
<organism evidence="4 5">
    <name type="scientific">Quercus suber</name>
    <name type="common">Cork oak</name>
    <dbReference type="NCBI Taxonomy" id="58331"/>
    <lineage>
        <taxon>Eukaryota</taxon>
        <taxon>Viridiplantae</taxon>
        <taxon>Streptophyta</taxon>
        <taxon>Embryophyta</taxon>
        <taxon>Tracheophyta</taxon>
        <taxon>Spermatophyta</taxon>
        <taxon>Magnoliopsida</taxon>
        <taxon>eudicotyledons</taxon>
        <taxon>Gunneridae</taxon>
        <taxon>Pentapetalae</taxon>
        <taxon>rosids</taxon>
        <taxon>fabids</taxon>
        <taxon>Fagales</taxon>
        <taxon>Fagaceae</taxon>
        <taxon>Quercus</taxon>
    </lineage>
</organism>
<dbReference type="SMART" id="SM00151">
    <property type="entry name" value="SWIB"/>
    <property type="match status" value="1"/>
</dbReference>
<name>A0AAW0JJ96_QUESU</name>
<dbReference type="AlphaFoldDB" id="A0AAW0JJ96"/>
<feature type="region of interest" description="Disordered" evidence="1">
    <location>
        <begin position="63"/>
        <end position="124"/>
    </location>
</feature>
<protein>
    <submittedName>
        <fullName evidence="4">Upstream activation factor subunit spp27</fullName>
    </submittedName>
</protein>
<dbReference type="Gene3D" id="1.10.10.60">
    <property type="entry name" value="Homeodomain-like"/>
    <property type="match status" value="1"/>
</dbReference>
<dbReference type="InterPro" id="IPR019835">
    <property type="entry name" value="SWIB_domain"/>
</dbReference>
<dbReference type="Pfam" id="PF02201">
    <property type="entry name" value="SWIB"/>
    <property type="match status" value="1"/>
</dbReference>
<dbReference type="Pfam" id="PF08766">
    <property type="entry name" value="DEK_C"/>
    <property type="match status" value="1"/>
</dbReference>
<feature type="region of interest" description="Disordered" evidence="1">
    <location>
        <begin position="141"/>
        <end position="178"/>
    </location>
</feature>
<dbReference type="CDD" id="cd10567">
    <property type="entry name" value="SWIB-MDM2_like"/>
    <property type="match status" value="1"/>
</dbReference>
<reference evidence="4 5" key="1">
    <citation type="journal article" date="2018" name="Sci. Data">
        <title>The draft genome sequence of cork oak.</title>
        <authorList>
            <person name="Ramos A.M."/>
            <person name="Usie A."/>
            <person name="Barbosa P."/>
            <person name="Barros P.M."/>
            <person name="Capote T."/>
            <person name="Chaves I."/>
            <person name="Simoes F."/>
            <person name="Abreu I."/>
            <person name="Carrasquinho I."/>
            <person name="Faro C."/>
            <person name="Guimaraes J.B."/>
            <person name="Mendonca D."/>
            <person name="Nobrega F."/>
            <person name="Rodrigues L."/>
            <person name="Saibo N.J.M."/>
            <person name="Varela M.C."/>
            <person name="Egas C."/>
            <person name="Matos J."/>
            <person name="Miguel C.M."/>
            <person name="Oliveira M.M."/>
            <person name="Ricardo C.P."/>
            <person name="Goncalves S."/>
        </authorList>
    </citation>
    <scope>NUCLEOTIDE SEQUENCE [LARGE SCALE GENOMIC DNA]</scope>
    <source>
        <strain evidence="5">cv. HL8</strain>
    </source>
</reference>
<feature type="compositionally biased region" description="Basic and acidic residues" evidence="1">
    <location>
        <begin position="143"/>
        <end position="158"/>
    </location>
</feature>
<gene>
    <name evidence="4" type="primary">spp27_0</name>
    <name evidence="4" type="ORF">CFP56_032408</name>
</gene>
<proteinExistence type="predicted"/>
<evidence type="ECO:0000259" key="3">
    <source>
        <dbReference type="PROSITE" id="PS51998"/>
    </source>
</evidence>
<dbReference type="PANTHER" id="PTHR13844">
    <property type="entry name" value="SWI/SNF-RELATED MATRIX-ASSOCIATED ACTIN-DEPENDENT REGULATOR OF CHROMATIN SUBFAMILY D"/>
    <property type="match status" value="1"/>
</dbReference>